<sequence>MLNSFLAILTVIAVLAVTALFKLPLLPFRLAGRLLRGRPAVA</sequence>
<evidence type="ECO:0000313" key="3">
    <source>
        <dbReference type="EMBL" id="MER2289546.1"/>
    </source>
</evidence>
<keyword evidence="5" id="KW-1185">Reference proteome</keyword>
<evidence type="ECO:0000256" key="1">
    <source>
        <dbReference type="SAM" id="Phobius"/>
    </source>
</evidence>
<protein>
    <submittedName>
        <fullName evidence="2">Uncharacterized protein</fullName>
    </submittedName>
</protein>
<reference evidence="3" key="2">
    <citation type="submission" date="2024-06" db="EMBL/GenBank/DDBJ databases">
        <authorList>
            <person name="Campbell A.G."/>
        </authorList>
    </citation>
    <scope>NUCLEOTIDE SEQUENCE</scope>
    <source>
        <strain evidence="3">EM17</strain>
    </source>
</reference>
<dbReference type="Proteomes" id="UP001223420">
    <property type="component" value="Unassembled WGS sequence"/>
</dbReference>
<keyword evidence="1" id="KW-1133">Transmembrane helix</keyword>
<name>A0AAJ1TUF7_9HYPH</name>
<accession>A0AAJ1TUF7</accession>
<comment type="caution">
    <text evidence="2">The sequence shown here is derived from an EMBL/GenBank/DDBJ whole genome shotgun (WGS) entry which is preliminary data.</text>
</comment>
<feature type="transmembrane region" description="Helical" evidence="1">
    <location>
        <begin position="6"/>
        <end position="28"/>
    </location>
</feature>
<reference evidence="2" key="1">
    <citation type="submission" date="2023-07" db="EMBL/GenBank/DDBJ databases">
        <title>Genomic Encyclopedia of Type Strains, Phase IV (KMG-IV): sequencing the most valuable type-strain genomes for metagenomic binning, comparative biology and taxonomic classification.</title>
        <authorList>
            <person name="Goeker M."/>
        </authorList>
    </citation>
    <scope>NUCLEOTIDE SEQUENCE</scope>
    <source>
        <strain evidence="2">DSM 19569</strain>
    </source>
</reference>
<keyword evidence="1" id="KW-0812">Transmembrane</keyword>
<dbReference type="EMBL" id="JAUSWL010000006">
    <property type="protein sequence ID" value="MDQ0544911.1"/>
    <property type="molecule type" value="Genomic_DNA"/>
</dbReference>
<evidence type="ECO:0000313" key="4">
    <source>
        <dbReference type="Proteomes" id="UP001223420"/>
    </source>
</evidence>
<dbReference type="RefSeq" id="WP_007565428.1">
    <property type="nucleotide sequence ID" value="NZ_CP033231.1"/>
</dbReference>
<dbReference type="EMBL" id="JBELQD010000015">
    <property type="protein sequence ID" value="MER2289546.1"/>
    <property type="molecule type" value="Genomic_DNA"/>
</dbReference>
<dbReference type="Proteomes" id="UP001432995">
    <property type="component" value="Unassembled WGS sequence"/>
</dbReference>
<evidence type="ECO:0000313" key="2">
    <source>
        <dbReference type="EMBL" id="MDQ0544911.1"/>
    </source>
</evidence>
<proteinExistence type="predicted"/>
<keyword evidence="1" id="KW-0472">Membrane</keyword>
<evidence type="ECO:0000313" key="5">
    <source>
        <dbReference type="Proteomes" id="UP001432995"/>
    </source>
</evidence>
<dbReference type="AlphaFoldDB" id="A0AAJ1TUF7"/>
<gene>
    <name evidence="3" type="ORF">ABS770_14850</name>
    <name evidence="2" type="ORF">QO001_003847</name>
</gene>
<organism evidence="2 4">
    <name type="scientific">Methylobacterium brachiatum</name>
    <dbReference type="NCBI Taxonomy" id="269660"/>
    <lineage>
        <taxon>Bacteria</taxon>
        <taxon>Pseudomonadati</taxon>
        <taxon>Pseudomonadota</taxon>
        <taxon>Alphaproteobacteria</taxon>
        <taxon>Hyphomicrobiales</taxon>
        <taxon>Methylobacteriaceae</taxon>
        <taxon>Methylobacterium</taxon>
    </lineage>
</organism>
<dbReference type="GeneID" id="90835811"/>